<evidence type="ECO:0000313" key="8">
    <source>
        <dbReference type="Proteomes" id="UP001370490"/>
    </source>
</evidence>
<feature type="transmembrane region" description="Helical" evidence="6">
    <location>
        <begin position="6"/>
        <end position="24"/>
    </location>
</feature>
<evidence type="ECO:0000256" key="2">
    <source>
        <dbReference type="ARBA" id="ARBA00022617"/>
    </source>
</evidence>
<dbReference type="InterPro" id="IPR001128">
    <property type="entry name" value="Cyt_P450"/>
</dbReference>
<dbReference type="SUPFAM" id="SSF48264">
    <property type="entry name" value="Cytochrome P450"/>
    <property type="match status" value="1"/>
</dbReference>
<keyword evidence="2" id="KW-0349">Heme</keyword>
<dbReference type="Gene3D" id="1.10.630.10">
    <property type="entry name" value="Cytochrome P450"/>
    <property type="match status" value="1"/>
</dbReference>
<protein>
    <submittedName>
        <fullName evidence="7">Cytochrome P450</fullName>
    </submittedName>
</protein>
<organism evidence="7 8">
    <name type="scientific">Dillenia turbinata</name>
    <dbReference type="NCBI Taxonomy" id="194707"/>
    <lineage>
        <taxon>Eukaryota</taxon>
        <taxon>Viridiplantae</taxon>
        <taxon>Streptophyta</taxon>
        <taxon>Embryophyta</taxon>
        <taxon>Tracheophyta</taxon>
        <taxon>Spermatophyta</taxon>
        <taxon>Magnoliopsida</taxon>
        <taxon>eudicotyledons</taxon>
        <taxon>Gunneridae</taxon>
        <taxon>Pentapetalae</taxon>
        <taxon>Dilleniales</taxon>
        <taxon>Dilleniaceae</taxon>
        <taxon>Dillenia</taxon>
    </lineage>
</organism>
<evidence type="ECO:0000256" key="1">
    <source>
        <dbReference type="ARBA" id="ARBA00010617"/>
    </source>
</evidence>
<sequence>MELQFPSFPLAFAFLLFVFMFVRIKKRFKPINSTPKVPPGPRKLPLIGNMHQLVGAQIHHLLADLANIYGPLMRLKLGELSVVIVSSAEIAEEVMKTHDINFAQRPFLLASRNMSYDSTNIAFSPYGTYWRHVRKICVLELLSAKRRILSLTFGISARSAFGKHCKDQEAVISAVKEAMRLGAGFNIVDLYPSVKMIQYMTGTRSKLEMLQRETDRVLQNIITEHRERKRNKTSNEVDKEDDDLLGVLLKIQENVELEVPLTSDNIKAVIL</sequence>
<dbReference type="InterPro" id="IPR036396">
    <property type="entry name" value="Cyt_P450_sf"/>
</dbReference>
<comment type="similarity">
    <text evidence="1">Belongs to the cytochrome P450 family.</text>
</comment>
<keyword evidence="5" id="KW-0408">Iron</keyword>
<dbReference type="PANTHER" id="PTHR47955:SF8">
    <property type="entry name" value="CYTOCHROME P450 71D11-LIKE"/>
    <property type="match status" value="1"/>
</dbReference>
<accession>A0AAN8ZMF8</accession>
<dbReference type="PANTHER" id="PTHR47955">
    <property type="entry name" value="CYTOCHROME P450 FAMILY 71 PROTEIN"/>
    <property type="match status" value="1"/>
</dbReference>
<keyword evidence="6" id="KW-0472">Membrane</keyword>
<dbReference type="EMBL" id="JBAMMX010000001">
    <property type="protein sequence ID" value="KAK6947054.1"/>
    <property type="molecule type" value="Genomic_DNA"/>
</dbReference>
<keyword evidence="8" id="KW-1185">Reference proteome</keyword>
<comment type="caution">
    <text evidence="7">The sequence shown here is derived from an EMBL/GenBank/DDBJ whole genome shotgun (WGS) entry which is preliminary data.</text>
</comment>
<dbReference type="GO" id="GO:0016705">
    <property type="term" value="F:oxidoreductase activity, acting on paired donors, with incorporation or reduction of molecular oxygen"/>
    <property type="evidence" value="ECO:0007669"/>
    <property type="project" value="InterPro"/>
</dbReference>
<evidence type="ECO:0000256" key="3">
    <source>
        <dbReference type="ARBA" id="ARBA00022723"/>
    </source>
</evidence>
<feature type="non-terminal residue" evidence="7">
    <location>
        <position position="271"/>
    </location>
</feature>
<evidence type="ECO:0000313" key="7">
    <source>
        <dbReference type="EMBL" id="KAK6947054.1"/>
    </source>
</evidence>
<evidence type="ECO:0000256" key="4">
    <source>
        <dbReference type="ARBA" id="ARBA00023002"/>
    </source>
</evidence>
<proteinExistence type="inferred from homology"/>
<dbReference type="AlphaFoldDB" id="A0AAN8ZMF8"/>
<keyword evidence="3" id="KW-0479">Metal-binding</keyword>
<name>A0AAN8ZMF8_9MAGN</name>
<dbReference type="GO" id="GO:0005506">
    <property type="term" value="F:iron ion binding"/>
    <property type="evidence" value="ECO:0007669"/>
    <property type="project" value="InterPro"/>
</dbReference>
<evidence type="ECO:0000256" key="5">
    <source>
        <dbReference type="ARBA" id="ARBA00023004"/>
    </source>
</evidence>
<dbReference type="GO" id="GO:0020037">
    <property type="term" value="F:heme binding"/>
    <property type="evidence" value="ECO:0007669"/>
    <property type="project" value="InterPro"/>
</dbReference>
<keyword evidence="6" id="KW-1133">Transmembrane helix</keyword>
<evidence type="ECO:0000256" key="6">
    <source>
        <dbReference type="SAM" id="Phobius"/>
    </source>
</evidence>
<dbReference type="Proteomes" id="UP001370490">
    <property type="component" value="Unassembled WGS sequence"/>
</dbReference>
<dbReference type="GO" id="GO:0004497">
    <property type="term" value="F:monooxygenase activity"/>
    <property type="evidence" value="ECO:0007669"/>
    <property type="project" value="InterPro"/>
</dbReference>
<reference evidence="7 8" key="1">
    <citation type="submission" date="2023-12" db="EMBL/GenBank/DDBJ databases">
        <title>A high-quality genome assembly for Dillenia turbinata (Dilleniales).</title>
        <authorList>
            <person name="Chanderbali A."/>
        </authorList>
    </citation>
    <scope>NUCLEOTIDE SEQUENCE [LARGE SCALE GENOMIC DNA]</scope>
    <source>
        <strain evidence="7">LSX21</strain>
        <tissue evidence="7">Leaf</tissue>
    </source>
</reference>
<dbReference type="Pfam" id="PF00067">
    <property type="entry name" value="p450"/>
    <property type="match status" value="1"/>
</dbReference>
<gene>
    <name evidence="7" type="ORF">RJ641_000527</name>
</gene>
<keyword evidence="6" id="KW-0812">Transmembrane</keyword>
<keyword evidence="4" id="KW-0560">Oxidoreductase</keyword>